<gene>
    <name evidence="1" type="ORF">BLNAU_14855</name>
</gene>
<reference evidence="1 2" key="1">
    <citation type="journal article" date="2022" name="bioRxiv">
        <title>Genomics of Preaxostyla Flagellates Illuminates Evolutionary Transitions and the Path Towards Mitochondrial Loss.</title>
        <authorList>
            <person name="Novak L.V.F."/>
            <person name="Treitli S.C."/>
            <person name="Pyrih J."/>
            <person name="Halakuc P."/>
            <person name="Pipaliya S.V."/>
            <person name="Vacek V."/>
            <person name="Brzon O."/>
            <person name="Soukal P."/>
            <person name="Eme L."/>
            <person name="Dacks J.B."/>
            <person name="Karnkowska A."/>
            <person name="Elias M."/>
            <person name="Hampl V."/>
        </authorList>
    </citation>
    <scope>NUCLEOTIDE SEQUENCE [LARGE SCALE GENOMIC DNA]</scope>
    <source>
        <strain evidence="1">NAU3</strain>
        <tissue evidence="1">Gut</tissue>
    </source>
</reference>
<name>A0ABQ9XH44_9EUKA</name>
<sequence>MISSDEYSPFMSWNPDDPITVDFTSSVINSLVSMIRDNYQFDEELLRRASTFLGSFNIQLTQKPFADDLMKAIGRGSPHPAAGFVDSVMILLSSFHPSIFGASLSLSVTCFNWCSLPFRSELVSSKIILRMLTTPRLRDLSAIEDKHILKDILDIHDSAAIVFCCRGSMNAKQH</sequence>
<organism evidence="1 2">
    <name type="scientific">Blattamonas nauphoetae</name>
    <dbReference type="NCBI Taxonomy" id="2049346"/>
    <lineage>
        <taxon>Eukaryota</taxon>
        <taxon>Metamonada</taxon>
        <taxon>Preaxostyla</taxon>
        <taxon>Oxymonadida</taxon>
        <taxon>Blattamonas</taxon>
    </lineage>
</organism>
<evidence type="ECO:0000313" key="2">
    <source>
        <dbReference type="Proteomes" id="UP001281761"/>
    </source>
</evidence>
<dbReference type="EMBL" id="JARBJD010000141">
    <property type="protein sequence ID" value="KAK2950169.1"/>
    <property type="molecule type" value="Genomic_DNA"/>
</dbReference>
<dbReference type="Proteomes" id="UP001281761">
    <property type="component" value="Unassembled WGS sequence"/>
</dbReference>
<comment type="caution">
    <text evidence="1">The sequence shown here is derived from an EMBL/GenBank/DDBJ whole genome shotgun (WGS) entry which is preliminary data.</text>
</comment>
<proteinExistence type="predicted"/>
<accession>A0ABQ9XH44</accession>
<evidence type="ECO:0000313" key="1">
    <source>
        <dbReference type="EMBL" id="KAK2950169.1"/>
    </source>
</evidence>
<protein>
    <submittedName>
        <fullName evidence="1">Uncharacterized protein</fullName>
    </submittedName>
</protein>
<keyword evidence="2" id="KW-1185">Reference proteome</keyword>